<feature type="compositionally biased region" description="Basic and acidic residues" evidence="1">
    <location>
        <begin position="47"/>
        <end position="56"/>
    </location>
</feature>
<name>A0A2H3BKL8_9AGAR</name>
<feature type="compositionally biased region" description="Basic residues" evidence="1">
    <location>
        <begin position="61"/>
        <end position="71"/>
    </location>
</feature>
<protein>
    <submittedName>
        <fullName evidence="2">Uncharacterized protein</fullName>
    </submittedName>
</protein>
<feature type="region of interest" description="Disordered" evidence="1">
    <location>
        <begin position="40"/>
        <end position="80"/>
    </location>
</feature>
<evidence type="ECO:0000313" key="2">
    <source>
        <dbReference type="EMBL" id="PBK63606.1"/>
    </source>
</evidence>
<reference evidence="3" key="1">
    <citation type="journal article" date="2017" name="Nat. Ecol. Evol.">
        <title>Genome expansion and lineage-specific genetic innovations in the forest pathogenic fungi Armillaria.</title>
        <authorList>
            <person name="Sipos G."/>
            <person name="Prasanna A.N."/>
            <person name="Walter M.C."/>
            <person name="O'Connor E."/>
            <person name="Balint B."/>
            <person name="Krizsan K."/>
            <person name="Kiss B."/>
            <person name="Hess J."/>
            <person name="Varga T."/>
            <person name="Slot J."/>
            <person name="Riley R."/>
            <person name="Boka B."/>
            <person name="Rigling D."/>
            <person name="Barry K."/>
            <person name="Lee J."/>
            <person name="Mihaltcheva S."/>
            <person name="LaButti K."/>
            <person name="Lipzen A."/>
            <person name="Waldron R."/>
            <person name="Moloney N.M."/>
            <person name="Sperisen C."/>
            <person name="Kredics L."/>
            <person name="Vagvoelgyi C."/>
            <person name="Patrignani A."/>
            <person name="Fitzpatrick D."/>
            <person name="Nagy I."/>
            <person name="Doyle S."/>
            <person name="Anderson J.B."/>
            <person name="Grigoriev I.V."/>
            <person name="Gueldener U."/>
            <person name="Muensterkoetter M."/>
            <person name="Nagy L.G."/>
        </authorList>
    </citation>
    <scope>NUCLEOTIDE SEQUENCE [LARGE SCALE GENOMIC DNA]</scope>
    <source>
        <strain evidence="3">28-4</strain>
    </source>
</reference>
<feature type="region of interest" description="Disordered" evidence="1">
    <location>
        <begin position="1"/>
        <end position="22"/>
    </location>
</feature>
<sequence length="214" mass="24502">MDQPSALLTETQAPSLLKSRGCGQPRKYVNAEERAAAHNLAQQGYYERNRDNEHGRVQTHMTKRARPKRIRRPADEPPSRVKSLALVMKKAPIEPEAQITKLRKQLGRYMREKTPADYVGQLYLTAMDSTTQDPLEYLNDDLARLNGLLHRTSRLMTDIYHEEGCTERWRRTDALDREVKAVVDMVQDLVCSAMLSVDSLKAVFDEGSLTYQNL</sequence>
<keyword evidence="3" id="KW-1185">Reference proteome</keyword>
<feature type="compositionally biased region" description="Polar residues" evidence="1">
    <location>
        <begin position="1"/>
        <end position="14"/>
    </location>
</feature>
<accession>A0A2H3BKL8</accession>
<evidence type="ECO:0000313" key="3">
    <source>
        <dbReference type="Proteomes" id="UP000218334"/>
    </source>
</evidence>
<organism evidence="2 3">
    <name type="scientific">Armillaria solidipes</name>
    <dbReference type="NCBI Taxonomy" id="1076256"/>
    <lineage>
        <taxon>Eukaryota</taxon>
        <taxon>Fungi</taxon>
        <taxon>Dikarya</taxon>
        <taxon>Basidiomycota</taxon>
        <taxon>Agaricomycotina</taxon>
        <taxon>Agaricomycetes</taxon>
        <taxon>Agaricomycetidae</taxon>
        <taxon>Agaricales</taxon>
        <taxon>Marasmiineae</taxon>
        <taxon>Physalacriaceae</taxon>
        <taxon>Armillaria</taxon>
    </lineage>
</organism>
<gene>
    <name evidence="2" type="ORF">ARMSODRAFT_1023807</name>
</gene>
<dbReference type="AlphaFoldDB" id="A0A2H3BKL8"/>
<dbReference type="EMBL" id="KZ293457">
    <property type="protein sequence ID" value="PBK63606.1"/>
    <property type="molecule type" value="Genomic_DNA"/>
</dbReference>
<dbReference type="Proteomes" id="UP000218334">
    <property type="component" value="Unassembled WGS sequence"/>
</dbReference>
<evidence type="ECO:0000256" key="1">
    <source>
        <dbReference type="SAM" id="MobiDB-lite"/>
    </source>
</evidence>
<proteinExistence type="predicted"/>